<dbReference type="SUPFAM" id="SSF48371">
    <property type="entry name" value="ARM repeat"/>
    <property type="match status" value="1"/>
</dbReference>
<dbReference type="GO" id="GO:0005737">
    <property type="term" value="C:cytoplasm"/>
    <property type="evidence" value="ECO:0007669"/>
    <property type="project" value="TreeGrafter"/>
</dbReference>
<protein>
    <recommendedName>
        <fullName evidence="8">Maestro heat-like repeat-containing protein family member 7</fullName>
    </recommendedName>
</protein>
<reference evidence="6 7" key="1">
    <citation type="journal article" date="2020" name="Nature">
        <title>Six reference-quality genomes reveal evolution of bat adaptations.</title>
        <authorList>
            <person name="Jebb D."/>
            <person name="Huang Z."/>
            <person name="Pippel M."/>
            <person name="Hughes G.M."/>
            <person name="Lavrichenko K."/>
            <person name="Devanna P."/>
            <person name="Winkler S."/>
            <person name="Jermiin L.S."/>
            <person name="Skirmuntt E.C."/>
            <person name="Katzourakis A."/>
            <person name="Burkitt-Gray L."/>
            <person name="Ray D.A."/>
            <person name="Sullivan K.A.M."/>
            <person name="Roscito J.G."/>
            <person name="Kirilenko B.M."/>
            <person name="Davalos L.M."/>
            <person name="Corthals A.P."/>
            <person name="Power M.L."/>
            <person name="Jones G."/>
            <person name="Ransome R.D."/>
            <person name="Dechmann D.K.N."/>
            <person name="Locatelli A.G."/>
            <person name="Puechmaille S.J."/>
            <person name="Fedrigo O."/>
            <person name="Jarvis E.D."/>
            <person name="Hiller M."/>
            <person name="Vernes S.C."/>
            <person name="Myers E.W."/>
            <person name="Teeling E.C."/>
        </authorList>
    </citation>
    <scope>NUCLEOTIDE SEQUENCE [LARGE SCALE GENOMIC DNA]</scope>
    <source>
        <strain evidence="6">Bat1K_MPI-CBG_1</strain>
    </source>
</reference>
<dbReference type="InterPro" id="IPR048465">
    <property type="entry name" value="Maestro-like_HEAT"/>
</dbReference>
<feature type="region of interest" description="Disordered" evidence="2">
    <location>
        <begin position="1"/>
        <end position="21"/>
    </location>
</feature>
<dbReference type="PANTHER" id="PTHR23120">
    <property type="entry name" value="MAESTRO-RELATED HEAT DOMAIN-CONTAINING"/>
    <property type="match status" value="1"/>
</dbReference>
<dbReference type="EMBL" id="JABVXQ010000016">
    <property type="protein sequence ID" value="KAF6073500.1"/>
    <property type="molecule type" value="Genomic_DNA"/>
</dbReference>
<evidence type="ECO:0008006" key="8">
    <source>
        <dbReference type="Google" id="ProtNLM"/>
    </source>
</evidence>
<feature type="compositionally biased region" description="Polar residues" evidence="2">
    <location>
        <begin position="12"/>
        <end position="21"/>
    </location>
</feature>
<feature type="domain" description="Maestro-like HEAT-repeats" evidence="3">
    <location>
        <begin position="206"/>
        <end position="424"/>
    </location>
</feature>
<accession>A0A833YC68</accession>
<gene>
    <name evidence="6" type="ORF">HJG60_009621</name>
</gene>
<sequence>MNPADPGRPQPNRVTASPSSEHVSWKPHLMGLRQSEREAYWFILEFLEREAVSELDKLEFLRAVDTLCSAVRAQTGVTMDDYLPKTVLAKAVETLILKEAGELLTSSVCQQAMLCVVALSQVDPPFHLAQKLDLVSAAISCVFPLPPIAPSPDRKDSASLYLQTIQALDDMLQALVMDQLDPDMAVLQRLLEIVLPWLTMSEKEQEQTRAACTISHLLRFICNFPGLLHLEEFSVSGRLMGALGVSCMHAGRDVSTGASEGLHYLFKLLALHRSRPQKAERILKDLQKHFRGTSLVYMQYLATFFRKCLTPEERADVILVLLEAAASARESDVGAAAKILRVVLGPSVPDIGKVPEIVQYAYHSMSSVPEPAAPGTVNRVLQLLAQAYTDDVILTLFQMQDQGPRGDHRHWETLAAAPQCYGAVMEHLLQRLTPPLSPGGPEPGAGTHVTPLLATRAVQELLLQRSRRMEVQALLPPLFLALLSRTSFLVLQGGAETPRDPQPAAAEWTDPVSSTIEALKTLIQSAGYRDHVSYVQRLGGWQLLRSPERHYEGVTLLARAMVVKNCWHNRPLFSLIISTLRDLGGGNHLPAFVFMTELLRCPDVAASVDDATVHVLAEWFQCEEPTTVRLLLQVVETFRRHGNMSRQLQLLQPYLLSCCYSLDGDIVAETLLVLRGLVDSLRWPQSSSFLVRLTFTLEPFFEAESESLRLAAFEIYGTLLAKVKGTYLAFPLKHQVLNLLVLLVLHLADRNVGVVQVCRPALRHAASILGWSRLKAVFAERDVWTILTAVLKQEPGKALWFLRQSVVLFKSPQAPIRQLAVWFVGQISRVLDTDVGSGMEEAYDALKSMREDPDPAVGCLAEQTLHVLEVKERLPPRTSTSCSCLCGRRL</sequence>
<dbReference type="Proteomes" id="UP000664940">
    <property type="component" value="Unassembled WGS sequence"/>
</dbReference>
<feature type="domain" description="MROH2B-like HEAT-repeats" evidence="4">
    <location>
        <begin position="57"/>
        <end position="177"/>
    </location>
</feature>
<dbReference type="InterPro" id="IPR011989">
    <property type="entry name" value="ARM-like"/>
</dbReference>
<dbReference type="AlphaFoldDB" id="A0A833YC68"/>
<dbReference type="Pfam" id="PF23227">
    <property type="entry name" value="HEAT_MROH2B_C"/>
    <property type="match status" value="1"/>
</dbReference>
<evidence type="ECO:0000259" key="4">
    <source>
        <dbReference type="Pfam" id="PF23210"/>
    </source>
</evidence>
<organism evidence="6 7">
    <name type="scientific">Phyllostomus discolor</name>
    <name type="common">pale spear-nosed bat</name>
    <dbReference type="NCBI Taxonomy" id="89673"/>
    <lineage>
        <taxon>Eukaryota</taxon>
        <taxon>Metazoa</taxon>
        <taxon>Chordata</taxon>
        <taxon>Craniata</taxon>
        <taxon>Vertebrata</taxon>
        <taxon>Euteleostomi</taxon>
        <taxon>Mammalia</taxon>
        <taxon>Eutheria</taxon>
        <taxon>Laurasiatheria</taxon>
        <taxon>Chiroptera</taxon>
        <taxon>Yangochiroptera</taxon>
        <taxon>Phyllostomidae</taxon>
        <taxon>Phyllostominae</taxon>
        <taxon>Phyllostomus</taxon>
    </lineage>
</organism>
<evidence type="ECO:0000256" key="1">
    <source>
        <dbReference type="ARBA" id="ARBA00022737"/>
    </source>
</evidence>
<evidence type="ECO:0000259" key="5">
    <source>
        <dbReference type="Pfam" id="PF23227"/>
    </source>
</evidence>
<evidence type="ECO:0000313" key="7">
    <source>
        <dbReference type="Proteomes" id="UP000664940"/>
    </source>
</evidence>
<evidence type="ECO:0000259" key="3">
    <source>
        <dbReference type="Pfam" id="PF21047"/>
    </source>
</evidence>
<feature type="domain" description="Maestro/Maestro-like HEAT-repeats" evidence="5">
    <location>
        <begin position="613"/>
        <end position="868"/>
    </location>
</feature>
<dbReference type="Pfam" id="PF23210">
    <property type="entry name" value="HEAT_Maestro_2"/>
    <property type="match status" value="1"/>
</dbReference>
<evidence type="ECO:0000313" key="6">
    <source>
        <dbReference type="EMBL" id="KAF6073500.1"/>
    </source>
</evidence>
<evidence type="ECO:0000256" key="2">
    <source>
        <dbReference type="SAM" id="MobiDB-lite"/>
    </source>
</evidence>
<proteinExistence type="predicted"/>
<dbReference type="InterPro" id="IPR045206">
    <property type="entry name" value="Maestro_heat-like_prot"/>
</dbReference>
<name>A0A833YC68_9CHIR</name>
<dbReference type="Gene3D" id="1.25.10.10">
    <property type="entry name" value="Leucine-rich Repeat Variant"/>
    <property type="match status" value="1"/>
</dbReference>
<dbReference type="Pfam" id="PF21047">
    <property type="entry name" value="HEAT_Maestro"/>
    <property type="match status" value="1"/>
</dbReference>
<dbReference type="PANTHER" id="PTHR23120:SF42">
    <property type="entry name" value="MAESTRO HEAT-LIKE REPEAT FAMILY MEMBER 3"/>
    <property type="match status" value="1"/>
</dbReference>
<dbReference type="InterPro" id="IPR055408">
    <property type="entry name" value="HEAT_MROH2B-like"/>
</dbReference>
<comment type="caution">
    <text evidence="6">The sequence shown here is derived from an EMBL/GenBank/DDBJ whole genome shotgun (WGS) entry which is preliminary data.</text>
</comment>
<keyword evidence="1" id="KW-0677">Repeat</keyword>
<dbReference type="InterPro" id="IPR016024">
    <property type="entry name" value="ARM-type_fold"/>
</dbReference>
<dbReference type="InterPro" id="IPR055406">
    <property type="entry name" value="HEAT_Maestro"/>
</dbReference>